<dbReference type="GO" id="GO:0030288">
    <property type="term" value="C:outer membrane-bounded periplasmic space"/>
    <property type="evidence" value="ECO:0007669"/>
    <property type="project" value="TreeGrafter"/>
</dbReference>
<proteinExistence type="predicted"/>
<dbReference type="CDD" id="cd02696">
    <property type="entry name" value="MurNAc-LAA"/>
    <property type="match status" value="1"/>
</dbReference>
<dbReference type="GO" id="GO:0008745">
    <property type="term" value="F:N-acetylmuramoyl-L-alanine amidase activity"/>
    <property type="evidence" value="ECO:0007669"/>
    <property type="project" value="InterPro"/>
</dbReference>
<protein>
    <submittedName>
        <fullName evidence="4">N-acetylmuramoyl-L-alanine amidase</fullName>
    </submittedName>
</protein>
<dbReference type="AlphaFoldDB" id="A0A6H1U5K4"/>
<dbReference type="PANTHER" id="PTHR30404">
    <property type="entry name" value="N-ACETYLMURAMOYL-L-ALANINE AMIDASE"/>
    <property type="match status" value="1"/>
</dbReference>
<dbReference type="Proteomes" id="UP000500857">
    <property type="component" value="Chromosome"/>
</dbReference>
<evidence type="ECO:0000313" key="5">
    <source>
        <dbReference type="Proteomes" id="UP000500857"/>
    </source>
</evidence>
<name>A0A6H1U5K4_9CYAN</name>
<dbReference type="InterPro" id="IPR002508">
    <property type="entry name" value="MurNAc-LAA_cat"/>
</dbReference>
<feature type="domain" description="MurNAc-LAA" evidence="3">
    <location>
        <begin position="462"/>
        <end position="571"/>
    </location>
</feature>
<evidence type="ECO:0000256" key="2">
    <source>
        <dbReference type="SAM" id="MobiDB-lite"/>
    </source>
</evidence>
<gene>
    <name evidence="4" type="ORF">HCG48_24160</name>
</gene>
<keyword evidence="5" id="KW-1185">Reference proteome</keyword>
<dbReference type="InterPro" id="IPR050695">
    <property type="entry name" value="N-acetylmuramoyl_amidase_3"/>
</dbReference>
<dbReference type="Gene3D" id="2.60.40.3500">
    <property type="match status" value="1"/>
</dbReference>
<dbReference type="InterPro" id="IPR021731">
    <property type="entry name" value="AMIN_dom"/>
</dbReference>
<dbReference type="PANTHER" id="PTHR30404:SF0">
    <property type="entry name" value="N-ACETYLMURAMOYL-L-ALANINE AMIDASE AMIC"/>
    <property type="match status" value="1"/>
</dbReference>
<accession>A0A6H1U5K4</accession>
<dbReference type="SMART" id="SM00646">
    <property type="entry name" value="Ami_3"/>
    <property type="match status" value="1"/>
</dbReference>
<dbReference type="Pfam" id="PF11741">
    <property type="entry name" value="AMIN"/>
    <property type="match status" value="1"/>
</dbReference>
<evidence type="ECO:0000313" key="4">
    <source>
        <dbReference type="EMBL" id="QIZ73925.1"/>
    </source>
</evidence>
<dbReference type="SUPFAM" id="SSF53187">
    <property type="entry name" value="Zn-dependent exopeptidases"/>
    <property type="match status" value="1"/>
</dbReference>
<organism evidence="4 5">
    <name type="scientific">Oxynema aestuarii AP17</name>
    <dbReference type="NCBI Taxonomy" id="2064643"/>
    <lineage>
        <taxon>Bacteria</taxon>
        <taxon>Bacillati</taxon>
        <taxon>Cyanobacteriota</taxon>
        <taxon>Cyanophyceae</taxon>
        <taxon>Oscillatoriophycideae</taxon>
        <taxon>Oscillatoriales</taxon>
        <taxon>Oscillatoriaceae</taxon>
        <taxon>Oxynema</taxon>
        <taxon>Oxynema aestuarii</taxon>
    </lineage>
</organism>
<evidence type="ECO:0000259" key="3">
    <source>
        <dbReference type="SMART" id="SM00646"/>
    </source>
</evidence>
<dbReference type="EMBL" id="CP051167">
    <property type="protein sequence ID" value="QIZ73925.1"/>
    <property type="molecule type" value="Genomic_DNA"/>
</dbReference>
<keyword evidence="1" id="KW-0378">Hydrolase</keyword>
<evidence type="ECO:0000256" key="1">
    <source>
        <dbReference type="ARBA" id="ARBA00022801"/>
    </source>
</evidence>
<dbReference type="GO" id="GO:0009253">
    <property type="term" value="P:peptidoglycan catabolic process"/>
    <property type="evidence" value="ECO:0007669"/>
    <property type="project" value="InterPro"/>
</dbReference>
<reference evidence="4 5" key="1">
    <citation type="submission" date="2020-04" db="EMBL/GenBank/DDBJ databases">
        <authorList>
            <person name="Basu S."/>
            <person name="Maruthanayagam V."/>
            <person name="Chakraborty S."/>
            <person name="Pramanik A."/>
            <person name="Mukherjee J."/>
            <person name="Brink B."/>
        </authorList>
    </citation>
    <scope>NUCLEOTIDE SEQUENCE [LARGE SCALE GENOMIC DNA]</scope>
    <source>
        <strain evidence="4 5">AP17</strain>
    </source>
</reference>
<dbReference type="KEGG" id="oxy:HCG48_24160"/>
<feature type="region of interest" description="Disordered" evidence="2">
    <location>
        <begin position="377"/>
        <end position="397"/>
    </location>
</feature>
<dbReference type="Gene3D" id="3.40.630.40">
    <property type="entry name" value="Zn-dependent exopeptidases"/>
    <property type="match status" value="1"/>
</dbReference>
<sequence>MATPAEAARLLSWRFDADSDRLSFTTASGVQPQAQLLANPTRLAIDLPGTTLGRPSFSESVGGNIREIRVGQFDPNTTRIVVELARGYTLDPRQVQFKGISPSQWTVQLPEPQRLNEIPAASTTEGHSGTAIAANNGAPTLLEGIEITDDGFVLQTRGEKPQFNLNARGDRNWIGLDLPGVAVSSELSPRLLNVGRWGVDRVQVIEVTSSPQPLTRIILSLNENANDWQVRSNDSGAIALWPKGSPPPSLTAANREPVTVNAIELKNNGAELVIDADGPISYENGWDPETSAYKLTLYSARLGDGVKVTRPENNPSVLWIKATQQDAETVVIRLLPGAGVQIGQVEQGNNSQQLSLNLQPNRMTSQGDNVAIAVPSPNNSAPLPVPNNTPAPTPRPTNGRMVVVIDAGHGGGDPGAIGIGGLREKDVVIDISRQVAQILEQNGVSAIMSRNDDREIDLAPRTQLANRVNANLFVSIHANAINMSRPDVNGIETYYYESGRRLADYIHSSILNSLNVNDRGVRRARFYVLRHTRMPAVLVETGFVTGRDDARMLANAGERSRMAEAIARGILNYIRDNS</sequence>
<dbReference type="Pfam" id="PF01520">
    <property type="entry name" value="Amidase_3"/>
    <property type="match status" value="1"/>
</dbReference>
<feature type="compositionally biased region" description="Pro residues" evidence="2">
    <location>
        <begin position="383"/>
        <end position="395"/>
    </location>
</feature>